<dbReference type="Pfam" id="PF04023">
    <property type="entry name" value="FeoA"/>
    <property type="match status" value="1"/>
</dbReference>
<dbReference type="GO" id="GO:0046914">
    <property type="term" value="F:transition metal ion binding"/>
    <property type="evidence" value="ECO:0007669"/>
    <property type="project" value="InterPro"/>
</dbReference>
<dbReference type="KEGG" id="hsu:HLASF_0062"/>
<dbReference type="EMBL" id="CP008874">
    <property type="protein sequence ID" value="AKH96576.1"/>
    <property type="molecule type" value="Genomic_DNA"/>
</dbReference>
<dbReference type="Gene3D" id="2.30.30.90">
    <property type="match status" value="1"/>
</dbReference>
<dbReference type="SUPFAM" id="SSF50037">
    <property type="entry name" value="C-terminal domain of transcriptional repressors"/>
    <property type="match status" value="1"/>
</dbReference>
<evidence type="ECO:0000256" key="1">
    <source>
        <dbReference type="ARBA" id="ARBA00023004"/>
    </source>
</evidence>
<dbReference type="SMART" id="SM00899">
    <property type="entry name" value="FeoA"/>
    <property type="match status" value="1"/>
</dbReference>
<name>A0A0F7P5W5_9EURY</name>
<dbReference type="HOGENOM" id="CLU_2765893_0_0_2"/>
<dbReference type="InterPro" id="IPR038157">
    <property type="entry name" value="FeoA_core_dom"/>
</dbReference>
<reference evidence="3 6" key="1">
    <citation type="journal article" date="2015" name="ISME J.">
        <title>Elemental sulfur and acetate can support life of a novel strictly anaerobic haloarchaeon.</title>
        <authorList>
            <person name="Sorokin D.Y."/>
            <person name="Kublanov I.V."/>
            <person name="Gavrilov S.N."/>
            <person name="Rojo D."/>
            <person name="Roman P."/>
            <person name="Golyshin P.N."/>
            <person name="Slepak V.Z."/>
            <person name="Smedile F."/>
            <person name="Ferrer M."/>
            <person name="Messina E."/>
            <person name="La Cono V."/>
            <person name="Yakimov M.M."/>
        </authorList>
    </citation>
    <scope>NUCLEOTIDE SEQUENCE [LARGE SCALE GENOMIC DNA]</scope>
    <source>
        <strain evidence="3 6">HSR2</strain>
    </source>
</reference>
<dbReference type="InterPro" id="IPR008988">
    <property type="entry name" value="Transcriptional_repressor_C"/>
</dbReference>
<evidence type="ECO:0000313" key="3">
    <source>
        <dbReference type="EMBL" id="AKH96576.1"/>
    </source>
</evidence>
<dbReference type="RefSeq" id="WP_050047428.1">
    <property type="nucleotide sequence ID" value="NZ_CP008874.1"/>
</dbReference>
<dbReference type="GeneID" id="26009436"/>
<sequence>MQDGEEGTIAEIGEEIRDTVVSMGVRPGERLVIHNTQPLNGPVVVSVGQSMTSMSQSHARQIEISVDDD</sequence>
<dbReference type="STRING" id="1604004.HLASA_0062"/>
<dbReference type="Proteomes" id="UP000069906">
    <property type="component" value="Chromosome"/>
</dbReference>
<evidence type="ECO:0000313" key="6">
    <source>
        <dbReference type="Proteomes" id="UP000069906"/>
    </source>
</evidence>
<gene>
    <name evidence="4" type="ORF">HLASA_0062</name>
    <name evidence="3" type="ORF">HLASF_0062</name>
</gene>
<accession>A0A0F7P5W5</accession>
<dbReference type="Proteomes" id="UP000060390">
    <property type="component" value="Chromosome"/>
</dbReference>
<dbReference type="InterPro" id="IPR007167">
    <property type="entry name" value="Fe-transptr_FeoA-like"/>
</dbReference>
<keyword evidence="1" id="KW-0408">Iron</keyword>
<evidence type="ECO:0000313" key="5">
    <source>
        <dbReference type="Proteomes" id="UP000060390"/>
    </source>
</evidence>
<evidence type="ECO:0000313" key="4">
    <source>
        <dbReference type="EMBL" id="ALG80978.1"/>
    </source>
</evidence>
<dbReference type="AlphaFoldDB" id="A0A0F7P5W5"/>
<reference evidence="4 5" key="3">
    <citation type="journal article" date="2016" name="Stand. Genomic Sci.">
        <title>Complete genome sequence of 'Halanaeroarchaeum sulfurireducens' M27-SA2, a sulfur-reducing and acetate-oxidizing haloarchaeon from the deep-sea hypersaline anoxic lake Medee.</title>
        <authorList>
            <person name="Messina E."/>
            <person name="Sorokin D.Y."/>
            <person name="Kublanov I.V."/>
            <person name="Toshchakov S."/>
            <person name="Lopatina A."/>
            <person name="Arcadi E."/>
            <person name="Smedile F."/>
            <person name="La Spada G."/>
            <person name="La Cono V."/>
            <person name="Yakimov M.M."/>
        </authorList>
    </citation>
    <scope>NUCLEOTIDE SEQUENCE [LARGE SCALE GENOMIC DNA]</scope>
    <source>
        <strain evidence="4 5">M27-SA2</strain>
    </source>
</reference>
<feature type="domain" description="Ferrous iron transporter FeoA-like" evidence="2">
    <location>
        <begin position="1"/>
        <end position="66"/>
    </location>
</feature>
<evidence type="ECO:0000259" key="2">
    <source>
        <dbReference type="SMART" id="SM00899"/>
    </source>
</evidence>
<dbReference type="EMBL" id="CP011564">
    <property type="protein sequence ID" value="ALG80978.1"/>
    <property type="molecule type" value="Genomic_DNA"/>
</dbReference>
<dbReference type="KEGG" id="hsf:HLASA_0062"/>
<dbReference type="OrthoDB" id="105333at2157"/>
<proteinExistence type="predicted"/>
<keyword evidence="6" id="KW-1185">Reference proteome</keyword>
<reference evidence="5" key="2">
    <citation type="submission" date="2015-05" db="EMBL/GenBank/DDBJ databases">
        <title>Complete genome sequence of Halanaeroarchaeum sulfurireducens type strain M27-SA2, a sulfate-reducer haloarchaeon from marine anoxic lake Medee.</title>
        <authorList>
            <person name="Messina E."/>
            <person name="Kublanov I.V."/>
            <person name="Toshchakov S."/>
            <person name="Arcadi E."/>
            <person name="La Spada G."/>
            <person name="La Cono V."/>
            <person name="Yakimov M.M."/>
        </authorList>
    </citation>
    <scope>NUCLEOTIDE SEQUENCE [LARGE SCALE GENOMIC DNA]</scope>
    <source>
        <strain evidence="5">M27-SA2</strain>
    </source>
</reference>
<organism evidence="3 6">
    <name type="scientific">Halanaeroarchaeum sulfurireducens</name>
    <dbReference type="NCBI Taxonomy" id="1604004"/>
    <lineage>
        <taxon>Archaea</taxon>
        <taxon>Methanobacteriati</taxon>
        <taxon>Methanobacteriota</taxon>
        <taxon>Stenosarchaea group</taxon>
        <taxon>Halobacteria</taxon>
        <taxon>Halobacteriales</taxon>
        <taxon>Halobacteriaceae</taxon>
        <taxon>Halanaeroarchaeum</taxon>
    </lineage>
</organism>
<protein>
    <submittedName>
        <fullName evidence="3">FeoA domain-containing protein</fullName>
    </submittedName>
</protein>